<proteinExistence type="inferred from homology"/>
<dbReference type="InterPro" id="IPR036962">
    <property type="entry name" value="Glyco_hydro_3_N_sf"/>
</dbReference>
<keyword evidence="4" id="KW-0732">Signal</keyword>
<dbReference type="PRINTS" id="PR00133">
    <property type="entry name" value="GLHYDRLASE3"/>
</dbReference>
<evidence type="ECO:0000313" key="10">
    <source>
        <dbReference type="Proteomes" id="UP000264330"/>
    </source>
</evidence>
<dbReference type="RefSeq" id="WP_228249249.1">
    <property type="nucleotide sequence ID" value="NZ_CALFQJ010000181.1"/>
</dbReference>
<sequence>MRIYKLLIILLITSNLMAQKDVGIEHKVDSLLNRMTLLEKIGQMNQLSADDMETNYGLIRKGLAGSVLSITDPEVANKAQRIALEESRLGIPIIIGRDVIHGFKTIFPIPLGQAASFDEELVQQGARIAAVEASSVGIRWTFAPMMDITHDPRWGRIAESLGEDPLLASKLAVAMVKGFQGDNLSNPNAIAACAKHFAGYGAAEGGRDYNTTSITERGFRNLYLQPFEAAVKEAHVATIMSAFHANDGIPATANRFLLKDVLRDEWGFDGFVVSDWASVTEMIDHGYSENEKQAAMQAINAGVDMEMVSGTYLAKAEELLKENKISINAINDAVRNILRIKFRLGLFDNPYASGNTEEVFYAQDHLEKAKLAAEESIVMLKNKNSILPFKNVKDILVVGPLADKPHEQMGTWVFDGESSHTQTPLKALQKQYGKNINIEYVPVLEYSRDSDTSTLQEAIAKAAEADVILAFVGEESILSGEAHSLSNLHLQGAQSEMIEKLYETRKPLVTVVMAGRPLAIKDEIYKSKALLYAWHPGTMGGPAIVDLLFGKANPSGKLPMTFPKNAGQIPMYYNHLNTGRPATGNDATLENIPVGALQTSLGNRSVYLDSGHEPLFPFGFGLSFTQFKYGEPQLKKDTLEVTDILDVSVELSNVGECEGTEVVQLYTRDLSGSIARPVRELRDFQRVSLKAGESKIVTFKLPVEQLSFWNIDMEEKVEVGKFQLWISKDSNSGEPLNFEIR</sequence>
<dbReference type="Gene3D" id="3.40.50.1700">
    <property type="entry name" value="Glycoside hydrolase family 3 C-terminal domain"/>
    <property type="match status" value="1"/>
</dbReference>
<dbReference type="Pfam" id="PF14310">
    <property type="entry name" value="Fn3-like"/>
    <property type="match status" value="1"/>
</dbReference>
<comment type="caution">
    <text evidence="9">The sequence shown here is derived from an EMBL/GenBank/DDBJ whole genome shotgun (WGS) entry which is preliminary data.</text>
</comment>
<dbReference type="InterPro" id="IPR013783">
    <property type="entry name" value="Ig-like_fold"/>
</dbReference>
<evidence type="ECO:0000256" key="7">
    <source>
        <dbReference type="RuleBase" id="RU361161"/>
    </source>
</evidence>
<dbReference type="GO" id="GO:0009251">
    <property type="term" value="P:glucan catabolic process"/>
    <property type="evidence" value="ECO:0007669"/>
    <property type="project" value="TreeGrafter"/>
</dbReference>
<dbReference type="FunFam" id="2.60.40.10:FF:000495">
    <property type="entry name" value="Periplasmic beta-glucosidase"/>
    <property type="match status" value="1"/>
</dbReference>
<evidence type="ECO:0000256" key="5">
    <source>
        <dbReference type="ARBA" id="ARBA00022801"/>
    </source>
</evidence>
<name>A0A3D5IWM0_9FLAO</name>
<dbReference type="SMART" id="SM01217">
    <property type="entry name" value="Fn3_like"/>
    <property type="match status" value="1"/>
</dbReference>
<dbReference type="EMBL" id="DPMF01000019">
    <property type="protein sequence ID" value="HCV79632.1"/>
    <property type="molecule type" value="Genomic_DNA"/>
</dbReference>
<evidence type="ECO:0000256" key="1">
    <source>
        <dbReference type="ARBA" id="ARBA00000448"/>
    </source>
</evidence>
<dbReference type="InterPro" id="IPR051915">
    <property type="entry name" value="Cellulose_Degrad_GH3"/>
</dbReference>
<comment type="catalytic activity">
    <reaction evidence="1">
        <text>Hydrolysis of terminal, non-reducing beta-D-glucosyl residues with release of beta-D-glucose.</text>
        <dbReference type="EC" id="3.2.1.21"/>
    </reaction>
</comment>
<evidence type="ECO:0000256" key="3">
    <source>
        <dbReference type="ARBA" id="ARBA00012744"/>
    </source>
</evidence>
<dbReference type="InterPro" id="IPR002772">
    <property type="entry name" value="Glyco_hydro_3_C"/>
</dbReference>
<evidence type="ECO:0000256" key="6">
    <source>
        <dbReference type="ARBA" id="ARBA00023295"/>
    </source>
</evidence>
<dbReference type="AlphaFoldDB" id="A0A3D5IWM0"/>
<dbReference type="Pfam" id="PF00933">
    <property type="entry name" value="Glyco_hydro_3"/>
    <property type="match status" value="1"/>
</dbReference>
<evidence type="ECO:0000256" key="2">
    <source>
        <dbReference type="ARBA" id="ARBA00005336"/>
    </source>
</evidence>
<dbReference type="FunFam" id="3.20.20.300:FF:000005">
    <property type="entry name" value="Periplasmic beta-glucosidase"/>
    <property type="match status" value="1"/>
</dbReference>
<gene>
    <name evidence="9" type="ORF">DGQ38_01085</name>
</gene>
<dbReference type="GO" id="GO:0008422">
    <property type="term" value="F:beta-glucosidase activity"/>
    <property type="evidence" value="ECO:0007669"/>
    <property type="project" value="UniProtKB-EC"/>
</dbReference>
<protein>
    <recommendedName>
        <fullName evidence="3">beta-glucosidase</fullName>
        <ecNumber evidence="3">3.2.1.21</ecNumber>
    </recommendedName>
</protein>
<evidence type="ECO:0000259" key="8">
    <source>
        <dbReference type="SMART" id="SM01217"/>
    </source>
</evidence>
<dbReference type="Gene3D" id="2.60.40.10">
    <property type="entry name" value="Immunoglobulins"/>
    <property type="match status" value="1"/>
</dbReference>
<keyword evidence="6 7" id="KW-0326">Glycosidase</keyword>
<evidence type="ECO:0000256" key="4">
    <source>
        <dbReference type="ARBA" id="ARBA00022729"/>
    </source>
</evidence>
<dbReference type="InterPro" id="IPR017853">
    <property type="entry name" value="GH"/>
</dbReference>
<dbReference type="InterPro" id="IPR036881">
    <property type="entry name" value="Glyco_hydro_3_C_sf"/>
</dbReference>
<dbReference type="Pfam" id="PF01915">
    <property type="entry name" value="Glyco_hydro_3_C"/>
    <property type="match status" value="1"/>
</dbReference>
<feature type="domain" description="Fibronectin type III-like" evidence="8">
    <location>
        <begin position="661"/>
        <end position="730"/>
    </location>
</feature>
<dbReference type="Proteomes" id="UP000264330">
    <property type="component" value="Unassembled WGS sequence"/>
</dbReference>
<organism evidence="9 10">
    <name type="scientific">Zunongwangia profunda</name>
    <dbReference type="NCBI Taxonomy" id="398743"/>
    <lineage>
        <taxon>Bacteria</taxon>
        <taxon>Pseudomonadati</taxon>
        <taxon>Bacteroidota</taxon>
        <taxon>Flavobacteriia</taxon>
        <taxon>Flavobacteriales</taxon>
        <taxon>Flavobacteriaceae</taxon>
        <taxon>Zunongwangia</taxon>
    </lineage>
</organism>
<keyword evidence="5 7" id="KW-0378">Hydrolase</keyword>
<dbReference type="PANTHER" id="PTHR30620">
    <property type="entry name" value="PERIPLASMIC BETA-GLUCOSIDASE-RELATED"/>
    <property type="match status" value="1"/>
</dbReference>
<dbReference type="InterPro" id="IPR001764">
    <property type="entry name" value="Glyco_hydro_3_N"/>
</dbReference>
<evidence type="ECO:0000313" key="9">
    <source>
        <dbReference type="EMBL" id="HCV79632.1"/>
    </source>
</evidence>
<dbReference type="PANTHER" id="PTHR30620:SF16">
    <property type="entry name" value="LYSOSOMAL BETA GLUCOSIDASE"/>
    <property type="match status" value="1"/>
</dbReference>
<reference evidence="9 10" key="1">
    <citation type="journal article" date="2018" name="Nat. Biotechnol.">
        <title>A standardized bacterial taxonomy based on genome phylogeny substantially revises the tree of life.</title>
        <authorList>
            <person name="Parks D.H."/>
            <person name="Chuvochina M."/>
            <person name="Waite D.W."/>
            <person name="Rinke C."/>
            <person name="Skarshewski A."/>
            <person name="Chaumeil P.A."/>
            <person name="Hugenholtz P."/>
        </authorList>
    </citation>
    <scope>NUCLEOTIDE SEQUENCE [LARGE SCALE GENOMIC DNA]</scope>
    <source>
        <strain evidence="9">UBA9359</strain>
    </source>
</reference>
<dbReference type="Gene3D" id="3.20.20.300">
    <property type="entry name" value="Glycoside hydrolase, family 3, N-terminal domain"/>
    <property type="match status" value="1"/>
</dbReference>
<accession>A0A3D5IWM0</accession>
<dbReference type="PROSITE" id="PS00775">
    <property type="entry name" value="GLYCOSYL_HYDROL_F3"/>
    <property type="match status" value="1"/>
</dbReference>
<dbReference type="EC" id="3.2.1.21" evidence="3"/>
<dbReference type="InterPro" id="IPR026891">
    <property type="entry name" value="Fn3-like"/>
</dbReference>
<dbReference type="SUPFAM" id="SSF51445">
    <property type="entry name" value="(Trans)glycosidases"/>
    <property type="match status" value="1"/>
</dbReference>
<dbReference type="InterPro" id="IPR019800">
    <property type="entry name" value="Glyco_hydro_3_AS"/>
</dbReference>
<dbReference type="SUPFAM" id="SSF52279">
    <property type="entry name" value="Beta-D-glucan exohydrolase, C-terminal domain"/>
    <property type="match status" value="1"/>
</dbReference>
<comment type="similarity">
    <text evidence="2 7">Belongs to the glycosyl hydrolase 3 family.</text>
</comment>